<protein>
    <submittedName>
        <fullName evidence="2">Uncharacterized protein</fullName>
    </submittedName>
</protein>
<dbReference type="EMBL" id="JACAGC010000016">
    <property type="protein sequence ID" value="KAF6312547.1"/>
    <property type="molecule type" value="Genomic_DNA"/>
</dbReference>
<name>A0A7J7UI04_RHIFE</name>
<accession>A0A7J7UI04</accession>
<proteinExistence type="predicted"/>
<evidence type="ECO:0000313" key="2">
    <source>
        <dbReference type="EMBL" id="KAF6312547.1"/>
    </source>
</evidence>
<sequence length="127" mass="14467">MDPPQLDRYLPESVKVADGRVGQYQTFQQPRRKNGPFKRKGIETWHRAVSTDLVKQNVLVPKEESSSDSDMEFRESQQSQKKNLMKKVKTVCGRMLSYEHRSQPASISGEGCTTQKETHLSNTQPAS</sequence>
<dbReference type="Proteomes" id="UP000585614">
    <property type="component" value="Unassembled WGS sequence"/>
</dbReference>
<comment type="caution">
    <text evidence="2">The sequence shown here is derived from an EMBL/GenBank/DDBJ whole genome shotgun (WGS) entry which is preliminary data.</text>
</comment>
<feature type="compositionally biased region" description="Basic and acidic residues" evidence="1">
    <location>
        <begin position="61"/>
        <end position="75"/>
    </location>
</feature>
<feature type="region of interest" description="Disordered" evidence="1">
    <location>
        <begin position="100"/>
        <end position="127"/>
    </location>
</feature>
<dbReference type="PANTHER" id="PTHR36473:SF1">
    <property type="entry name" value="GENE 11100-RELATED"/>
    <property type="match status" value="1"/>
</dbReference>
<feature type="region of interest" description="Disordered" evidence="1">
    <location>
        <begin position="61"/>
        <end position="84"/>
    </location>
</feature>
<evidence type="ECO:0000256" key="1">
    <source>
        <dbReference type="SAM" id="MobiDB-lite"/>
    </source>
</evidence>
<dbReference type="InterPro" id="IPR055322">
    <property type="entry name" value="C3orf49-like"/>
</dbReference>
<organism evidence="2 3">
    <name type="scientific">Rhinolophus ferrumequinum</name>
    <name type="common">Greater horseshoe bat</name>
    <dbReference type="NCBI Taxonomy" id="59479"/>
    <lineage>
        <taxon>Eukaryota</taxon>
        <taxon>Metazoa</taxon>
        <taxon>Chordata</taxon>
        <taxon>Craniata</taxon>
        <taxon>Vertebrata</taxon>
        <taxon>Euteleostomi</taxon>
        <taxon>Mammalia</taxon>
        <taxon>Eutheria</taxon>
        <taxon>Laurasiatheria</taxon>
        <taxon>Chiroptera</taxon>
        <taxon>Yinpterochiroptera</taxon>
        <taxon>Rhinolophoidea</taxon>
        <taxon>Rhinolophidae</taxon>
        <taxon>Rhinolophinae</taxon>
        <taxon>Rhinolophus</taxon>
    </lineage>
</organism>
<dbReference type="AlphaFoldDB" id="A0A7J7UI04"/>
<dbReference type="PANTHER" id="PTHR36473">
    <property type="entry name" value="CHROMOSOME 3 OPEN READING FRAME 49"/>
    <property type="match status" value="1"/>
</dbReference>
<gene>
    <name evidence="2" type="ORF">mRhiFer1_001872</name>
</gene>
<evidence type="ECO:0000313" key="3">
    <source>
        <dbReference type="Proteomes" id="UP000585614"/>
    </source>
</evidence>
<reference evidence="2 3" key="1">
    <citation type="journal article" date="2020" name="Nature">
        <title>Six reference-quality genomes reveal evolution of bat adaptations.</title>
        <authorList>
            <person name="Jebb D."/>
            <person name="Huang Z."/>
            <person name="Pippel M."/>
            <person name="Hughes G.M."/>
            <person name="Lavrichenko K."/>
            <person name="Devanna P."/>
            <person name="Winkler S."/>
            <person name="Jermiin L.S."/>
            <person name="Skirmuntt E.C."/>
            <person name="Katzourakis A."/>
            <person name="Burkitt-Gray L."/>
            <person name="Ray D.A."/>
            <person name="Sullivan K.A.M."/>
            <person name="Roscito J.G."/>
            <person name="Kirilenko B.M."/>
            <person name="Davalos L.M."/>
            <person name="Corthals A.P."/>
            <person name="Power M.L."/>
            <person name="Jones G."/>
            <person name="Ransome R.D."/>
            <person name="Dechmann D.K.N."/>
            <person name="Locatelli A.G."/>
            <person name="Puechmaille S.J."/>
            <person name="Fedrigo O."/>
            <person name="Jarvis E.D."/>
            <person name="Hiller M."/>
            <person name="Vernes S.C."/>
            <person name="Myers E.W."/>
            <person name="Teeling E.C."/>
        </authorList>
    </citation>
    <scope>NUCLEOTIDE SEQUENCE [LARGE SCALE GENOMIC DNA]</scope>
    <source>
        <strain evidence="2">MRhiFer1</strain>
        <tissue evidence="2">Lung</tissue>
    </source>
</reference>
<feature type="compositionally biased region" description="Polar residues" evidence="1">
    <location>
        <begin position="103"/>
        <end position="127"/>
    </location>
</feature>